<keyword evidence="3" id="KW-1185">Reference proteome</keyword>
<organism evidence="2 3">
    <name type="scientific">Marinobacter iranensis</name>
    <dbReference type="NCBI Taxonomy" id="2962607"/>
    <lineage>
        <taxon>Bacteria</taxon>
        <taxon>Pseudomonadati</taxon>
        <taxon>Pseudomonadota</taxon>
        <taxon>Gammaproteobacteria</taxon>
        <taxon>Pseudomonadales</taxon>
        <taxon>Marinobacteraceae</taxon>
        <taxon>Marinobacter</taxon>
    </lineage>
</organism>
<name>A0ABT5YB02_9GAMM</name>
<comment type="caution">
    <text evidence="2">The sequence shown here is derived from an EMBL/GenBank/DDBJ whole genome shotgun (WGS) entry which is preliminary data.</text>
</comment>
<proteinExistence type="predicted"/>
<evidence type="ECO:0000313" key="3">
    <source>
        <dbReference type="Proteomes" id="UP001143391"/>
    </source>
</evidence>
<evidence type="ECO:0000313" key="2">
    <source>
        <dbReference type="EMBL" id="MDF0750858.1"/>
    </source>
</evidence>
<accession>A0ABT5YB02</accession>
<reference evidence="2" key="1">
    <citation type="submission" date="2022-07" db="EMBL/GenBank/DDBJ databases">
        <title>Marinobacter iranensis a new bacterium isolate from a hipersaline lake in Iran.</title>
        <authorList>
            <person name="Mohammad A.M.A."/>
            <person name="Cristina S.-P."/>
            <person name="Antonio V."/>
        </authorList>
    </citation>
    <scope>NUCLEOTIDE SEQUENCE</scope>
    <source>
        <strain evidence="2">71-i</strain>
    </source>
</reference>
<evidence type="ECO:0000256" key="1">
    <source>
        <dbReference type="SAM" id="Coils"/>
    </source>
</evidence>
<keyword evidence="1" id="KW-0175">Coiled coil</keyword>
<protein>
    <submittedName>
        <fullName evidence="2">Uncharacterized protein</fullName>
    </submittedName>
</protein>
<dbReference type="Proteomes" id="UP001143391">
    <property type="component" value="Unassembled WGS sequence"/>
</dbReference>
<dbReference type="RefSeq" id="WP_275706610.1">
    <property type="nucleotide sequence ID" value="NZ_JANCMW010000006.1"/>
</dbReference>
<feature type="coiled-coil region" evidence="1">
    <location>
        <begin position="89"/>
        <end position="140"/>
    </location>
</feature>
<gene>
    <name evidence="2" type="ORF">NLU14_11540</name>
</gene>
<dbReference type="EMBL" id="JANCMW010000006">
    <property type="protein sequence ID" value="MDF0750858.1"/>
    <property type="molecule type" value="Genomic_DNA"/>
</dbReference>
<sequence length="143" mass="16667">MAAHSSFTSGQIDQIVRMVDTWLGKLTWALLVERIATELELQTTRQTLDKYPSIKRAYKRAKARLRVEGPLEAKFVNFTQQDLDSFKRIESLEKEVDSWKRQARVLQEFLNKLMKASSSNKALLDTLESLAKQHRKQEHQRHG</sequence>